<name>W2H7M0_PHYNI</name>
<dbReference type="EMBL" id="KI685524">
    <property type="protein sequence ID" value="ETK90436.1"/>
    <property type="molecule type" value="Genomic_DNA"/>
</dbReference>
<dbReference type="AlphaFoldDB" id="W2H7M0"/>
<accession>W2H7M0</accession>
<evidence type="ECO:0000313" key="1">
    <source>
        <dbReference type="EMBL" id="ETK90436.1"/>
    </source>
</evidence>
<proteinExistence type="predicted"/>
<protein>
    <submittedName>
        <fullName evidence="1">Uncharacterized protein</fullName>
    </submittedName>
</protein>
<organism evidence="1">
    <name type="scientific">Phytophthora nicotianae</name>
    <name type="common">Potato buckeye rot agent</name>
    <name type="synonym">Phytophthora parasitica</name>
    <dbReference type="NCBI Taxonomy" id="4792"/>
    <lineage>
        <taxon>Eukaryota</taxon>
        <taxon>Sar</taxon>
        <taxon>Stramenopiles</taxon>
        <taxon>Oomycota</taxon>
        <taxon>Peronosporomycetes</taxon>
        <taxon>Peronosporales</taxon>
        <taxon>Peronosporaceae</taxon>
        <taxon>Phytophthora</taxon>
    </lineage>
</organism>
<feature type="non-terminal residue" evidence="1">
    <location>
        <position position="1"/>
    </location>
</feature>
<gene>
    <name evidence="1" type="ORF">L915_05799</name>
</gene>
<reference evidence="1" key="1">
    <citation type="submission" date="2013-11" db="EMBL/GenBank/DDBJ databases">
        <title>The Genome Sequence of Phytophthora parasitica CJ02B3.</title>
        <authorList>
            <consortium name="The Broad Institute Genomics Platform"/>
            <person name="Russ C."/>
            <person name="Tyler B."/>
            <person name="Panabieres F."/>
            <person name="Shan W."/>
            <person name="Tripathy S."/>
            <person name="Grunwald N."/>
            <person name="Machado M."/>
            <person name="Johnson C.S."/>
            <person name="Arredondo F."/>
            <person name="Hong C."/>
            <person name="Coffey M."/>
            <person name="Young S.K."/>
            <person name="Zeng Q."/>
            <person name="Gargeya S."/>
            <person name="Fitzgerald M."/>
            <person name="Abouelleil A."/>
            <person name="Alvarado L."/>
            <person name="Chapman S.B."/>
            <person name="Gainer-Dewar J."/>
            <person name="Goldberg J."/>
            <person name="Griggs A."/>
            <person name="Gujja S."/>
            <person name="Hansen M."/>
            <person name="Howarth C."/>
            <person name="Imamovic A."/>
            <person name="Ireland A."/>
            <person name="Larimer J."/>
            <person name="McCowan C."/>
            <person name="Murphy C."/>
            <person name="Pearson M."/>
            <person name="Poon T.W."/>
            <person name="Priest M."/>
            <person name="Roberts A."/>
            <person name="Saif S."/>
            <person name="Shea T."/>
            <person name="Sykes S."/>
            <person name="Wortman J."/>
            <person name="Nusbaum C."/>
            <person name="Birren B."/>
        </authorList>
    </citation>
    <scope>NUCLEOTIDE SEQUENCE [LARGE SCALE GENOMIC DNA]</scope>
    <source>
        <strain evidence="1">CJ02B3</strain>
    </source>
</reference>
<sequence>CWNRHKQVCDRDERWWSQYCEDVDRHGWCVGQCYCKRLCECERERWCKGRHDFHLSEGVPQASIGEVNEVSHHQKKKATTNSFKQYV</sequence>
<dbReference type="Proteomes" id="UP000053236">
    <property type="component" value="Unassembled WGS sequence"/>
</dbReference>